<organism evidence="1 2">
    <name type="scientific">Coemansia linderi</name>
    <dbReference type="NCBI Taxonomy" id="2663919"/>
    <lineage>
        <taxon>Eukaryota</taxon>
        <taxon>Fungi</taxon>
        <taxon>Fungi incertae sedis</taxon>
        <taxon>Zoopagomycota</taxon>
        <taxon>Kickxellomycotina</taxon>
        <taxon>Kickxellomycetes</taxon>
        <taxon>Kickxellales</taxon>
        <taxon>Kickxellaceae</taxon>
        <taxon>Coemansia</taxon>
    </lineage>
</organism>
<name>A0ACC1KBT2_9FUNG</name>
<comment type="caution">
    <text evidence="1">The sequence shown here is derived from an EMBL/GenBank/DDBJ whole genome shotgun (WGS) entry which is preliminary data.</text>
</comment>
<evidence type="ECO:0000313" key="1">
    <source>
        <dbReference type="EMBL" id="KAJ2782686.1"/>
    </source>
</evidence>
<dbReference type="EMBL" id="JANBUK010001303">
    <property type="protein sequence ID" value="KAJ2782686.1"/>
    <property type="molecule type" value="Genomic_DNA"/>
</dbReference>
<accession>A0ACC1KBT2</accession>
<sequence length="102" mass="11309">MRFFVVLAALSCMLALCHAARKVTFNNWQGQQETYYSDDYHCHRVGRKFHSPQNWAAATGGPTAYYIDSECNVGTVIDPNGKGAFVQVSSPIKGYRAIKFGA</sequence>
<proteinExistence type="predicted"/>
<dbReference type="Proteomes" id="UP001140066">
    <property type="component" value="Unassembled WGS sequence"/>
</dbReference>
<gene>
    <name evidence="1" type="ORF">GGI18_003599</name>
</gene>
<protein>
    <submittedName>
        <fullName evidence="1">Uncharacterized protein</fullName>
    </submittedName>
</protein>
<keyword evidence="2" id="KW-1185">Reference proteome</keyword>
<reference evidence="1" key="1">
    <citation type="submission" date="2022-07" db="EMBL/GenBank/DDBJ databases">
        <title>Phylogenomic reconstructions and comparative analyses of Kickxellomycotina fungi.</title>
        <authorList>
            <person name="Reynolds N.K."/>
            <person name="Stajich J.E."/>
            <person name="Barry K."/>
            <person name="Grigoriev I.V."/>
            <person name="Crous P."/>
            <person name="Smith M.E."/>
        </authorList>
    </citation>
    <scope>NUCLEOTIDE SEQUENCE</scope>
    <source>
        <strain evidence="1">BCRC 34191</strain>
    </source>
</reference>
<evidence type="ECO:0000313" key="2">
    <source>
        <dbReference type="Proteomes" id="UP001140066"/>
    </source>
</evidence>